<dbReference type="InterPro" id="IPR015987">
    <property type="entry name" value="UCP022704"/>
</dbReference>
<keyword evidence="2" id="KW-1185">Reference proteome</keyword>
<dbReference type="GO" id="GO:0005975">
    <property type="term" value="P:carbohydrate metabolic process"/>
    <property type="evidence" value="ECO:0007669"/>
    <property type="project" value="UniProtKB-ARBA"/>
</dbReference>
<dbReference type="InterPro" id="IPR009784">
    <property type="entry name" value="DUF1349"/>
</dbReference>
<dbReference type="Proteomes" id="UP000199440">
    <property type="component" value="Unassembled WGS sequence"/>
</dbReference>
<reference evidence="1 2" key="1">
    <citation type="submission" date="2016-10" db="EMBL/GenBank/DDBJ databases">
        <authorList>
            <person name="de Groot N.N."/>
        </authorList>
    </citation>
    <scope>NUCLEOTIDE SEQUENCE [LARGE SCALE GENOMIC DNA]</scope>
    <source>
        <strain evidence="1 2">DSM 19886</strain>
    </source>
</reference>
<protein>
    <recommendedName>
        <fullName evidence="3">Regulation of enolase protein 1, concanavalin A-like superfamily</fullName>
    </recommendedName>
</protein>
<evidence type="ECO:0008006" key="3">
    <source>
        <dbReference type="Google" id="ProtNLM"/>
    </source>
</evidence>
<evidence type="ECO:0000313" key="1">
    <source>
        <dbReference type="EMBL" id="SDL67169.1"/>
    </source>
</evidence>
<sequence length="194" mass="22686">MKKMQWYNEPEIWTQIDGSSLSMSVTPQTDFWRETHYGFTVDDGPFYYCNVGGEFEMKVKITGDYKTRYDQMGLMIRKDEKTWIKTGVEYVDQKIKLSAVVTIDKSDWSVIELAHNPKSIWLKVIRRIDAIEISYSLDNSNFTMMRLAYFPDNTPVMVGLTAASPDGDGFEALFEEFEIKYLPDARRKKWLSEH</sequence>
<dbReference type="InterPro" id="IPR013320">
    <property type="entry name" value="ConA-like_dom_sf"/>
</dbReference>
<organism evidence="1 2">
    <name type="scientific">Kriegella aquimaris</name>
    <dbReference type="NCBI Taxonomy" id="192904"/>
    <lineage>
        <taxon>Bacteria</taxon>
        <taxon>Pseudomonadati</taxon>
        <taxon>Bacteroidota</taxon>
        <taxon>Flavobacteriia</taxon>
        <taxon>Flavobacteriales</taxon>
        <taxon>Flavobacteriaceae</taxon>
        <taxon>Kriegella</taxon>
    </lineage>
</organism>
<dbReference type="PANTHER" id="PTHR35332">
    <property type="entry name" value="REGULATION OF ENOLASE PROTEIN 1"/>
    <property type="match status" value="1"/>
</dbReference>
<dbReference type="PIRSF" id="PIRSF022704">
    <property type="entry name" value="UCP022704"/>
    <property type="match status" value="1"/>
</dbReference>
<dbReference type="EMBL" id="FNGV01000002">
    <property type="protein sequence ID" value="SDL67169.1"/>
    <property type="molecule type" value="Genomic_DNA"/>
</dbReference>
<dbReference type="Pfam" id="PF07081">
    <property type="entry name" value="DUF1349"/>
    <property type="match status" value="1"/>
</dbReference>
<accession>A0A1G9LYT5</accession>
<name>A0A1G9LYT5_9FLAO</name>
<dbReference type="PANTHER" id="PTHR35332:SF2">
    <property type="entry name" value="REGULATION OF ENOLASE PROTEIN 1"/>
    <property type="match status" value="1"/>
</dbReference>
<dbReference type="RefSeq" id="WP_089886689.1">
    <property type="nucleotide sequence ID" value="NZ_FNGV01000002.1"/>
</dbReference>
<dbReference type="AlphaFoldDB" id="A0A1G9LYT5"/>
<gene>
    <name evidence="1" type="ORF">SAMN04488514_102287</name>
</gene>
<proteinExistence type="predicted"/>
<dbReference type="Gene3D" id="2.60.120.200">
    <property type="match status" value="1"/>
</dbReference>
<dbReference type="SUPFAM" id="SSF49899">
    <property type="entry name" value="Concanavalin A-like lectins/glucanases"/>
    <property type="match status" value="1"/>
</dbReference>
<evidence type="ECO:0000313" key="2">
    <source>
        <dbReference type="Proteomes" id="UP000199440"/>
    </source>
</evidence>
<dbReference type="OrthoDB" id="9814707at2"/>
<dbReference type="STRING" id="192904.SAMN04488514_102287"/>
<dbReference type="GO" id="GO:0004553">
    <property type="term" value="F:hydrolase activity, hydrolyzing O-glycosyl compounds"/>
    <property type="evidence" value="ECO:0007669"/>
    <property type="project" value="UniProtKB-ARBA"/>
</dbReference>